<dbReference type="Proteomes" id="UP001209276">
    <property type="component" value="Unassembled WGS sequence"/>
</dbReference>
<dbReference type="PRINTS" id="PR00793">
    <property type="entry name" value="PROAMNOPTASE"/>
</dbReference>
<comment type="similarity">
    <text evidence="3">Belongs to the peptidase S33 family.</text>
</comment>
<protein>
    <recommendedName>
        <fullName evidence="4">prolyl aminopeptidase</fullName>
        <ecNumber evidence="4">3.4.11.5</ecNumber>
    </recommendedName>
    <alternativeName>
        <fullName evidence="9">Prolyl aminopeptidase</fullName>
    </alternativeName>
</protein>
<keyword evidence="14" id="KW-1185">Reference proteome</keyword>
<evidence type="ECO:0000313" key="11">
    <source>
        <dbReference type="EMBL" id="MCY9610611.1"/>
    </source>
</evidence>
<dbReference type="Proteomes" id="UP000315377">
    <property type="component" value="Chromosome"/>
</dbReference>
<comment type="catalytic activity">
    <reaction evidence="1">
        <text>Release of N-terminal proline from a peptide.</text>
        <dbReference type="EC" id="3.4.11.5"/>
    </reaction>
</comment>
<evidence type="ECO:0000256" key="6">
    <source>
        <dbReference type="ARBA" id="ARBA00022490"/>
    </source>
</evidence>
<dbReference type="GO" id="GO:0004177">
    <property type="term" value="F:aminopeptidase activity"/>
    <property type="evidence" value="ECO:0007669"/>
    <property type="project" value="UniProtKB-KW"/>
</dbReference>
<keyword evidence="6" id="KW-0963">Cytoplasm</keyword>
<dbReference type="GO" id="GO:0005737">
    <property type="term" value="C:cytoplasm"/>
    <property type="evidence" value="ECO:0007669"/>
    <property type="project" value="UniProtKB-SubCell"/>
</dbReference>
<evidence type="ECO:0000256" key="2">
    <source>
        <dbReference type="ARBA" id="ARBA00004496"/>
    </source>
</evidence>
<keyword evidence="8 12" id="KW-0378">Hydrolase</keyword>
<dbReference type="Pfam" id="PF12697">
    <property type="entry name" value="Abhydrolase_6"/>
    <property type="match status" value="1"/>
</dbReference>
<evidence type="ECO:0000313" key="14">
    <source>
        <dbReference type="Proteomes" id="UP001209276"/>
    </source>
</evidence>
<evidence type="ECO:0000313" key="12">
    <source>
        <dbReference type="EMBL" id="QDM46378.1"/>
    </source>
</evidence>
<evidence type="ECO:0000256" key="7">
    <source>
        <dbReference type="ARBA" id="ARBA00022670"/>
    </source>
</evidence>
<proteinExistence type="inferred from homology"/>
<evidence type="ECO:0000259" key="10">
    <source>
        <dbReference type="Pfam" id="PF12697"/>
    </source>
</evidence>
<evidence type="ECO:0000256" key="1">
    <source>
        <dbReference type="ARBA" id="ARBA00001585"/>
    </source>
</evidence>
<organism evidence="12 13">
    <name type="scientific">Paenibacillus thiaminolyticus</name>
    <name type="common">Bacillus thiaminolyticus</name>
    <dbReference type="NCBI Taxonomy" id="49283"/>
    <lineage>
        <taxon>Bacteria</taxon>
        <taxon>Bacillati</taxon>
        <taxon>Bacillota</taxon>
        <taxon>Bacilli</taxon>
        <taxon>Bacillales</taxon>
        <taxon>Paenibacillaceae</taxon>
        <taxon>Paenibacillus</taxon>
    </lineage>
</organism>
<accession>A0AAP9DXR9</accession>
<feature type="domain" description="AB hydrolase-1" evidence="10">
    <location>
        <begin position="37"/>
        <end position="310"/>
    </location>
</feature>
<dbReference type="SUPFAM" id="SSF53474">
    <property type="entry name" value="alpha/beta-Hydrolases"/>
    <property type="match status" value="1"/>
</dbReference>
<evidence type="ECO:0000313" key="13">
    <source>
        <dbReference type="Proteomes" id="UP000315377"/>
    </source>
</evidence>
<evidence type="ECO:0000256" key="4">
    <source>
        <dbReference type="ARBA" id="ARBA00012568"/>
    </source>
</evidence>
<dbReference type="InterPro" id="IPR000073">
    <property type="entry name" value="AB_hydrolase_1"/>
</dbReference>
<dbReference type="PANTHER" id="PTHR43722">
    <property type="entry name" value="PROLINE IMINOPEPTIDASE"/>
    <property type="match status" value="1"/>
</dbReference>
<evidence type="ECO:0000256" key="9">
    <source>
        <dbReference type="ARBA" id="ARBA00029605"/>
    </source>
</evidence>
<reference evidence="11 14" key="2">
    <citation type="submission" date="2022-05" db="EMBL/GenBank/DDBJ databases">
        <title>Genome Sequencing of Bee-Associated Microbes.</title>
        <authorList>
            <person name="Dunlap C."/>
        </authorList>
    </citation>
    <scope>NUCLEOTIDE SEQUENCE [LARGE SCALE GENOMIC DNA]</scope>
    <source>
        <strain evidence="11 14">NRRL B-14613</strain>
    </source>
</reference>
<evidence type="ECO:0000256" key="5">
    <source>
        <dbReference type="ARBA" id="ARBA00022438"/>
    </source>
</evidence>
<keyword evidence="7" id="KW-0645">Protease</keyword>
<dbReference type="EMBL" id="JAMDMM010000061">
    <property type="protein sequence ID" value="MCY9610611.1"/>
    <property type="molecule type" value="Genomic_DNA"/>
</dbReference>
<gene>
    <name evidence="12" type="ORF">FLT43_25155</name>
    <name evidence="11" type="ORF">M5W83_26025</name>
</gene>
<dbReference type="GO" id="GO:0006508">
    <property type="term" value="P:proteolysis"/>
    <property type="evidence" value="ECO:0007669"/>
    <property type="project" value="UniProtKB-KW"/>
</dbReference>
<evidence type="ECO:0000256" key="3">
    <source>
        <dbReference type="ARBA" id="ARBA00010088"/>
    </source>
</evidence>
<dbReference type="InterPro" id="IPR002410">
    <property type="entry name" value="Peptidase_S33"/>
</dbReference>
<dbReference type="InterPro" id="IPR005944">
    <property type="entry name" value="Pro_iminopeptidase"/>
</dbReference>
<dbReference type="AlphaFoldDB" id="A0AAP9DXR9"/>
<sequence length="323" mass="36811">MKNRLNREIFFTEYVSINGIDQFLFHSGTSCDNPVMLFLHGGPGAAKSLFTRVFQQKWEEIYTVVHWDQRGTGKTLTRNPDKLPSIALMLQDLFEVIQYLKRQYHMPKIVLFGHSWGSVLGSVFIKQHPEDVAYYIGAAQVVNMLHNEQVGYNKVKELIEQAGDKKSLKKLEKIGEYPGGKIVFDRAFLQKCEAVRKLQGQYNLALKIDLAIWLAAVTSPIFQLSDISSFKKAFQANQQVLDYLSDFDLTSESAEYQVPVYYVLGECDWQAPFIIAEKYFAEISAPDKNLYIIPGAGHSLMMDQPQLCFEALADIHGKGEQRH</sequence>
<dbReference type="Gene3D" id="3.40.50.1820">
    <property type="entry name" value="alpha/beta hydrolase"/>
    <property type="match status" value="1"/>
</dbReference>
<dbReference type="EMBL" id="CP041405">
    <property type="protein sequence ID" value="QDM46378.1"/>
    <property type="molecule type" value="Genomic_DNA"/>
</dbReference>
<dbReference type="RefSeq" id="WP_087441539.1">
    <property type="nucleotide sequence ID" value="NZ_CALYRD010000001.1"/>
</dbReference>
<dbReference type="InterPro" id="IPR029058">
    <property type="entry name" value="AB_hydrolase_fold"/>
</dbReference>
<comment type="subcellular location">
    <subcellularLocation>
        <location evidence="2">Cytoplasm</location>
    </subcellularLocation>
</comment>
<dbReference type="PANTHER" id="PTHR43722:SF1">
    <property type="entry name" value="PROLINE IMINOPEPTIDASE"/>
    <property type="match status" value="1"/>
</dbReference>
<dbReference type="GeneID" id="76999250"/>
<name>A0AAP9DXR9_PANTH</name>
<dbReference type="EC" id="3.4.11.5" evidence="4"/>
<evidence type="ECO:0000256" key="8">
    <source>
        <dbReference type="ARBA" id="ARBA00022801"/>
    </source>
</evidence>
<reference evidence="12 13" key="1">
    <citation type="submission" date="2019-07" db="EMBL/GenBank/DDBJ databases">
        <title>Paenibacillus thiaminolyticus NRRL B-4156.</title>
        <authorList>
            <person name="Hehnly C."/>
            <person name="Zhang L."/>
        </authorList>
    </citation>
    <scope>NUCLEOTIDE SEQUENCE [LARGE SCALE GENOMIC DNA]</scope>
    <source>
        <strain evidence="12 13">NRRL B-4156</strain>
    </source>
</reference>
<keyword evidence="5" id="KW-0031">Aminopeptidase</keyword>